<evidence type="ECO:0000313" key="3">
    <source>
        <dbReference type="RefSeq" id="XP_010771708.1"/>
    </source>
</evidence>
<dbReference type="RefSeq" id="XP_010771708.1">
    <property type="nucleotide sequence ID" value="XM_010773406.1"/>
</dbReference>
<feature type="region of interest" description="Disordered" evidence="1">
    <location>
        <begin position="1"/>
        <end position="41"/>
    </location>
</feature>
<dbReference type="AlphaFoldDB" id="A0A6I9N8K2"/>
<name>A0A6I9N8K2_9TELE</name>
<evidence type="ECO:0000313" key="2">
    <source>
        <dbReference type="Proteomes" id="UP000504611"/>
    </source>
</evidence>
<evidence type="ECO:0000256" key="1">
    <source>
        <dbReference type="SAM" id="MobiDB-lite"/>
    </source>
</evidence>
<sequence>MADTRRRVTEPGRKKWVVPQRSPPDENKPSVRPPEKEAERSLAVPFRGHITGGMSPGKKVVMVGVVDSRPDRYKLI</sequence>
<organism evidence="2 3">
    <name type="scientific">Notothenia coriiceps</name>
    <name type="common">black rockcod</name>
    <dbReference type="NCBI Taxonomy" id="8208"/>
    <lineage>
        <taxon>Eukaryota</taxon>
        <taxon>Metazoa</taxon>
        <taxon>Chordata</taxon>
        <taxon>Craniata</taxon>
        <taxon>Vertebrata</taxon>
        <taxon>Euteleostomi</taxon>
        <taxon>Actinopterygii</taxon>
        <taxon>Neopterygii</taxon>
        <taxon>Teleostei</taxon>
        <taxon>Neoteleostei</taxon>
        <taxon>Acanthomorphata</taxon>
        <taxon>Eupercaria</taxon>
        <taxon>Perciformes</taxon>
        <taxon>Notothenioidei</taxon>
        <taxon>Nototheniidae</taxon>
        <taxon>Notothenia</taxon>
    </lineage>
</organism>
<dbReference type="Proteomes" id="UP000504611">
    <property type="component" value="Unplaced"/>
</dbReference>
<dbReference type="KEGG" id="ncc:104947408"/>
<dbReference type="OrthoDB" id="9857238at2759"/>
<protein>
    <submittedName>
        <fullName evidence="3">Galectin-related protein-like</fullName>
    </submittedName>
</protein>
<dbReference type="GeneID" id="104947408"/>
<accession>A0A6I9N8K2</accession>
<feature type="compositionally biased region" description="Basic and acidic residues" evidence="1">
    <location>
        <begin position="1"/>
        <end position="13"/>
    </location>
</feature>
<proteinExistence type="predicted"/>
<feature type="compositionally biased region" description="Basic and acidic residues" evidence="1">
    <location>
        <begin position="23"/>
        <end position="40"/>
    </location>
</feature>
<gene>
    <name evidence="3" type="primary">LOC104947408</name>
</gene>
<keyword evidence="2" id="KW-1185">Reference proteome</keyword>
<reference evidence="3" key="1">
    <citation type="submission" date="2025-08" db="UniProtKB">
        <authorList>
            <consortium name="RefSeq"/>
        </authorList>
    </citation>
    <scope>IDENTIFICATION</scope>
    <source>
        <tissue evidence="3">Muscle</tissue>
    </source>
</reference>